<accession>A0ACB8GKP3</accession>
<dbReference type="Proteomes" id="UP000664032">
    <property type="component" value="Unassembled WGS sequence"/>
</dbReference>
<keyword evidence="1" id="KW-0456">Lyase</keyword>
<name>A0ACB8GKP3_PSICU</name>
<keyword evidence="2" id="KW-1185">Reference proteome</keyword>
<evidence type="ECO:0000313" key="1">
    <source>
        <dbReference type="EMBL" id="KAH9475962.1"/>
    </source>
</evidence>
<protein>
    <submittedName>
        <fullName evidence="1">Hercynylcysteine sulfoxide lyase</fullName>
    </submittedName>
</protein>
<organism evidence="1 2">
    <name type="scientific">Psilocybe cubensis</name>
    <name type="common">Psychedelic mushroom</name>
    <name type="synonym">Stropharia cubensis</name>
    <dbReference type="NCBI Taxonomy" id="181762"/>
    <lineage>
        <taxon>Eukaryota</taxon>
        <taxon>Fungi</taxon>
        <taxon>Dikarya</taxon>
        <taxon>Basidiomycota</taxon>
        <taxon>Agaricomycotina</taxon>
        <taxon>Agaricomycetes</taxon>
        <taxon>Agaricomycetidae</taxon>
        <taxon>Agaricales</taxon>
        <taxon>Agaricineae</taxon>
        <taxon>Strophariaceae</taxon>
        <taxon>Psilocybe</taxon>
    </lineage>
</organism>
<dbReference type="EMBL" id="JAFIQS020000011">
    <property type="protein sequence ID" value="KAH9475962.1"/>
    <property type="molecule type" value="Genomic_DNA"/>
</dbReference>
<proteinExistence type="predicted"/>
<sequence length="439" mass="49807">MKEKTPLEVSQDFEVRRYGRDCRELFFTDSNFINLNHASFGTIPEPVLRACEALSRECERNPDLFIRGQLFDRSTRAREVVCQLLGADADTCVFVSNVATAMSNVLCSISLTERDHIIYTDAVFESVSTAILNIPSRPQTSVFKLAEGALSHQSILARFRDHIREVQKQMDDKEANTVSLSIQPRKTVVVIESITASPGLLLPWREMVRICREENALSIVDAAHSLGQELNLNLKEVDPDFWMTNCSKWYYAHRGCAVLYVPIRNQGMIKTQLVPGTRYPTRGSTPPDFVHEFYWSGMIDPIPFLSVEIARSFRDKLGGEKAINDYCRSLAVTGGRLVSEKLGTSVMDQTEGNELTANITNIELPLPPNITPSKEIFFLYQDEMLDNHRVFAPAFYYMGKWWVRASAQIYNDLSDFEQLAHALAETCEKLIDCVVLRKK</sequence>
<reference evidence="1" key="1">
    <citation type="submission" date="2021-10" db="EMBL/GenBank/DDBJ databases">
        <title>Psilocybe cubensis genome.</title>
        <authorList>
            <person name="Mckernan K.J."/>
            <person name="Crawford S."/>
            <person name="Trippe A."/>
            <person name="Kane L.T."/>
            <person name="Mclaughlin S."/>
        </authorList>
    </citation>
    <scope>NUCLEOTIDE SEQUENCE</scope>
    <source>
        <strain evidence="1">MGC-MH-2018</strain>
    </source>
</reference>
<comment type="caution">
    <text evidence="1">The sequence shown here is derived from an EMBL/GenBank/DDBJ whole genome shotgun (WGS) entry which is preliminary data.</text>
</comment>
<evidence type="ECO:0000313" key="2">
    <source>
        <dbReference type="Proteomes" id="UP000664032"/>
    </source>
</evidence>
<gene>
    <name evidence="1" type="ORF">JR316_0011527</name>
</gene>